<dbReference type="Proteomes" id="UP000054383">
    <property type="component" value="Unassembled WGS sequence"/>
</dbReference>
<dbReference type="PANTHER" id="PTHR19384">
    <property type="entry name" value="NITRIC OXIDE SYNTHASE-RELATED"/>
    <property type="match status" value="1"/>
</dbReference>
<protein>
    <recommendedName>
        <fullName evidence="4">assimilatory sulfite reductase (NADPH)</fullName>
        <ecNumber evidence="4">1.8.1.2</ecNumber>
    </recommendedName>
</protein>
<evidence type="ECO:0000256" key="17">
    <source>
        <dbReference type="ARBA" id="ARBA00049342"/>
    </source>
</evidence>
<dbReference type="OrthoDB" id="1856718at2759"/>
<evidence type="ECO:0000256" key="20">
    <source>
        <dbReference type="PROSITE-ProRule" id="PRU00235"/>
    </source>
</evidence>
<keyword evidence="10" id="KW-0677">Repeat</keyword>
<keyword evidence="8" id="KW-0288">FMN</keyword>
<evidence type="ECO:0000256" key="7">
    <source>
        <dbReference type="ARBA" id="ARBA00022630"/>
    </source>
</evidence>
<dbReference type="InterPro" id="IPR019752">
    <property type="entry name" value="Pyrv/ketoisovalerate_OxRed_cat"/>
</dbReference>
<dbReference type="SUPFAM" id="SSF50985">
    <property type="entry name" value="RCC1/BLIP-II"/>
    <property type="match status" value="1"/>
</dbReference>
<name>A0A0U1LN27_TALIS</name>
<evidence type="ECO:0000256" key="5">
    <source>
        <dbReference type="ARBA" id="ARBA00022448"/>
    </source>
</evidence>
<keyword evidence="15" id="KW-0408">Iron</keyword>
<dbReference type="Pfam" id="PF00175">
    <property type="entry name" value="NAD_binding_1"/>
    <property type="match status" value="1"/>
</dbReference>
<dbReference type="GO" id="GO:0050660">
    <property type="term" value="F:flavin adenine dinucleotide binding"/>
    <property type="evidence" value="ECO:0007669"/>
    <property type="project" value="TreeGrafter"/>
</dbReference>
<dbReference type="PROSITE" id="PS00626">
    <property type="entry name" value="RCC1_2"/>
    <property type="match status" value="3"/>
</dbReference>
<keyword evidence="14" id="KW-0560">Oxidoreductase</keyword>
<dbReference type="Pfam" id="PF01558">
    <property type="entry name" value="POR"/>
    <property type="match status" value="1"/>
</dbReference>
<evidence type="ECO:0000256" key="4">
    <source>
        <dbReference type="ARBA" id="ARBA00012604"/>
    </source>
</evidence>
<dbReference type="Pfam" id="PF00667">
    <property type="entry name" value="FAD_binding_1"/>
    <property type="match status" value="1"/>
</dbReference>
<keyword evidence="24" id="KW-1185">Reference proteome</keyword>
<dbReference type="OMA" id="MIVAVNW"/>
<dbReference type="InterPro" id="IPR009091">
    <property type="entry name" value="RCC1/BLIP-II"/>
</dbReference>
<reference evidence="23 24" key="1">
    <citation type="submission" date="2015-04" db="EMBL/GenBank/DDBJ databases">
        <authorList>
            <person name="Syromyatnikov M.Y."/>
            <person name="Popov V.N."/>
        </authorList>
    </citation>
    <scope>NUCLEOTIDE SEQUENCE [LARGE SCALE GENOMIC DNA]</scope>
    <source>
        <strain evidence="23">WF-38-12</strain>
    </source>
</reference>
<organism evidence="23 24">
    <name type="scientific">Talaromyces islandicus</name>
    <name type="common">Penicillium islandicum</name>
    <dbReference type="NCBI Taxonomy" id="28573"/>
    <lineage>
        <taxon>Eukaryota</taxon>
        <taxon>Fungi</taxon>
        <taxon>Dikarya</taxon>
        <taxon>Ascomycota</taxon>
        <taxon>Pezizomycotina</taxon>
        <taxon>Eurotiomycetes</taxon>
        <taxon>Eurotiomycetidae</taxon>
        <taxon>Eurotiales</taxon>
        <taxon>Trichocomaceae</taxon>
        <taxon>Talaromyces</taxon>
        <taxon>Talaromyces sect. Islandici</taxon>
    </lineage>
</organism>
<dbReference type="InterPro" id="IPR009014">
    <property type="entry name" value="Transketo_C/PFOR_II"/>
</dbReference>
<feature type="repeat" description="RCC1" evidence="20">
    <location>
        <begin position="393"/>
        <end position="440"/>
    </location>
</feature>
<evidence type="ECO:0000256" key="12">
    <source>
        <dbReference type="ARBA" id="ARBA00022857"/>
    </source>
</evidence>
<keyword evidence="11" id="KW-0274">FAD</keyword>
<keyword evidence="7" id="KW-0285">Flavoprotein</keyword>
<feature type="domain" description="FAD-binding FR-type" evidence="22">
    <location>
        <begin position="1069"/>
        <end position="1300"/>
    </location>
</feature>
<dbReference type="PRINTS" id="PR00633">
    <property type="entry name" value="RCCNDNSATION"/>
</dbReference>
<comment type="cofactor">
    <cofactor evidence="1">
        <name>FMN</name>
        <dbReference type="ChEBI" id="CHEBI:58210"/>
    </cofactor>
</comment>
<evidence type="ECO:0000256" key="19">
    <source>
        <dbReference type="ARBA" id="ARBA00059320"/>
    </source>
</evidence>
<dbReference type="InterPro" id="IPR039261">
    <property type="entry name" value="FNR_nucleotide-bd"/>
</dbReference>
<dbReference type="FunFam" id="3.40.50.970:FF:000052">
    <property type="entry name" value="Sulfite reductase [NADPH] flavoprotein component"/>
    <property type="match status" value="1"/>
</dbReference>
<comment type="cofactor">
    <cofactor evidence="2">
        <name>FAD</name>
        <dbReference type="ChEBI" id="CHEBI:57692"/>
    </cofactor>
</comment>
<dbReference type="GO" id="GO:0051539">
    <property type="term" value="F:4 iron, 4 sulfur cluster binding"/>
    <property type="evidence" value="ECO:0007669"/>
    <property type="project" value="UniProtKB-KW"/>
</dbReference>
<dbReference type="SUPFAM" id="SSF53323">
    <property type="entry name" value="Pyruvate-ferredoxin oxidoreductase, PFOR, domain III"/>
    <property type="match status" value="1"/>
</dbReference>
<dbReference type="Gene3D" id="2.130.10.30">
    <property type="entry name" value="Regulator of chromosome condensation 1/beta-lactamase-inhibitor protein II"/>
    <property type="match status" value="1"/>
</dbReference>
<proteinExistence type="predicted"/>
<dbReference type="EMBL" id="CVMT01000001">
    <property type="protein sequence ID" value="CRG84512.1"/>
    <property type="molecule type" value="Genomic_DNA"/>
</dbReference>
<evidence type="ECO:0000256" key="2">
    <source>
        <dbReference type="ARBA" id="ARBA00001974"/>
    </source>
</evidence>
<dbReference type="GO" id="GO:0003958">
    <property type="term" value="F:NADPH-hemoprotein reductase activity"/>
    <property type="evidence" value="ECO:0007669"/>
    <property type="project" value="UniProtKB-EC"/>
</dbReference>
<dbReference type="InterPro" id="IPR002869">
    <property type="entry name" value="Pyrv_flavodox_OxRed_cen"/>
</dbReference>
<dbReference type="InterPro" id="IPR058923">
    <property type="entry name" value="RCC1-like_dom"/>
</dbReference>
<evidence type="ECO:0000256" key="3">
    <source>
        <dbReference type="ARBA" id="ARBA00004774"/>
    </source>
</evidence>
<evidence type="ECO:0000256" key="9">
    <source>
        <dbReference type="ARBA" id="ARBA00022723"/>
    </source>
</evidence>
<keyword evidence="6" id="KW-0004">4Fe-4S</keyword>
<dbReference type="SUPFAM" id="SSF63380">
    <property type="entry name" value="Riboflavin synthase domain-like"/>
    <property type="match status" value="1"/>
</dbReference>
<feature type="repeat" description="RCC1" evidence="20">
    <location>
        <begin position="270"/>
        <end position="326"/>
    </location>
</feature>
<sequence>MPPKRQSKFVGRKRGAQDNTDTTTASRTVGRKRAAPETIQKSTTSHKRRKESASLVNRAPSQRLDVYVFGTNSNGELGLGDSTKKVEIPGPFLNSKLSAKATGVVQIAIGGVHSAALTYNNQILTWGVNDEGTLGRDTTEDIKLTAIDATSDSSEGDDDEEDDEIDFNLKEATPMPVDPSHFPTDTVFTQLVATHSATFVLTEEGLVYGWGTFRGTVFSWGNGEQGQLGRRPNSRLHELPWLTPGQCALPRNIVDIGAGQYHSFAIQKDCKIYAWGSNNFGQTGIFKNAGQSDATVLYPTKVQSLGQANITAISGGKDHSLALTDQGHCLTWGRIDNKALGLVIKDIPSSDTIYDTYGKPRILKTPTRIINTDEKITFVTAGTDHSIAITDDGKAYSWGFNSQYQTGHRTGEEIEKPTRLENDVPELAAISGPTYATAQTLIQQVSYALSDKIFSYSPESFDLDSAVKGWASKGELNANGERTTSQSLQTRQGAGSIALGYLFSRDFDLKKRRIPQGILASSATLTYLRASLEQLSLLYAVASPVVAHVAAVDYAGGRLVSDYATALNLAEDLGLGLISSSSPHEAQHMALFSTLVAAVLPTIHIYDGVRVGRDNTRVIDVLDQPGLNRIYKAVQKSLEDTRSKHLDDQGKVLEVLQSLNGELGTDYGLFEYHGHSEPTSVLVAFGTVEASLTSKIARSLGRDNTRIGVINVRVYRPFVEEEFLRVLPKSVKTVGVLGQVRDQQSVQEEGVHSALYDDVLAALTFASDRDDIPTCVDLKYERSHQWTAINVAAAFQRVVDKPILQNAHQPAPLQLLDRANVQEYTFWDLDDGRSSEASAALTDALAKDPLANLTTSTTYDNLVQGGVIRIDVRKSKKTLDAPYSITTADVAYVGDIKILSEVDILASVRDSGEVIINAPGLKDDELEKKLPAAVQQQISKRRIVLSILDPSNSSESLSESSITQAAFLQVAKIPLDSIKHQDLAGLENAQKELDGLLRTVEVPEAWAAAEIPSEAPQLAQDITATSFAPFNKNETEPASYLKDWKTVAKGLAFKEAYGAQSALRPDVNTKTFTVHVQENRRLTPVTYDRNIFHIEFDLGDSGLKYDIGEALGVHAENDPEDVQSFIKFYGLDADEIVEVPNREDSNILENRTVYQALIQNIDLFGRPPKRFYEALADFATDEKEKKELLTLGGPEGAVEFKRRAEVDTVTYADILLEFRSAHPSFHDIVRIVNPMKRREYSIASCQKVTPNSVALMIVVVNWVDPRGRDRFGQATKYLSGLRPGAPVTVSVKPSVMKLPPLSTQPIIMAGLGTGLAPFRAFVQHRALEKAQGKEIGSVLLYMGSRHQREEYCYGEEWEAYQAAGVITLLGRAFSRDQPQKIYIQDRMRQTIPEIVDAYIREEGAFYLCGPTWPVPDVTAVLEEAIATEAKATGKKVEPRKEIEKLKEQERYVLEVY</sequence>
<keyword evidence="13" id="KW-0249">Electron transport</keyword>
<dbReference type="InterPro" id="IPR023173">
    <property type="entry name" value="NADPH_Cyt_P450_Rdtase_alpha"/>
</dbReference>
<dbReference type="InterPro" id="IPR017927">
    <property type="entry name" value="FAD-bd_FR_type"/>
</dbReference>
<dbReference type="PANTHER" id="PTHR19384:SF109">
    <property type="entry name" value="SULFITE REDUCTASE [NADPH] FLAVOPROTEIN COMPONENT"/>
    <property type="match status" value="1"/>
</dbReference>
<dbReference type="GO" id="GO:0004783">
    <property type="term" value="F:sulfite reductase (NADPH) activity"/>
    <property type="evidence" value="ECO:0007669"/>
    <property type="project" value="UniProtKB-EC"/>
</dbReference>
<keyword evidence="5" id="KW-0813">Transport</keyword>
<evidence type="ECO:0000256" key="6">
    <source>
        <dbReference type="ARBA" id="ARBA00022485"/>
    </source>
</evidence>
<dbReference type="SUPFAM" id="SSF52922">
    <property type="entry name" value="TK C-terminal domain-like"/>
    <property type="match status" value="1"/>
</dbReference>
<dbReference type="STRING" id="28573.A0A0U1LN27"/>
<evidence type="ECO:0000256" key="14">
    <source>
        <dbReference type="ARBA" id="ARBA00023002"/>
    </source>
</evidence>
<comment type="catalytic activity">
    <reaction evidence="17">
        <text>2 oxidized [cytochrome P450] + NADPH = 2 reduced [cytochrome P450] + NADP(+) + H(+)</text>
        <dbReference type="Rhea" id="RHEA:24040"/>
        <dbReference type="Rhea" id="RHEA-COMP:14627"/>
        <dbReference type="Rhea" id="RHEA-COMP:14628"/>
        <dbReference type="ChEBI" id="CHEBI:15378"/>
        <dbReference type="ChEBI" id="CHEBI:55376"/>
        <dbReference type="ChEBI" id="CHEBI:57783"/>
        <dbReference type="ChEBI" id="CHEBI:58349"/>
        <dbReference type="ChEBI" id="CHEBI:60344"/>
        <dbReference type="EC" id="1.6.2.4"/>
    </reaction>
</comment>
<dbReference type="GO" id="GO:0016903">
    <property type="term" value="F:oxidoreductase activity, acting on the aldehyde or oxo group of donors"/>
    <property type="evidence" value="ECO:0007669"/>
    <property type="project" value="InterPro"/>
</dbReference>
<evidence type="ECO:0000313" key="24">
    <source>
        <dbReference type="Proteomes" id="UP000054383"/>
    </source>
</evidence>
<evidence type="ECO:0000256" key="21">
    <source>
        <dbReference type="SAM" id="MobiDB-lite"/>
    </source>
</evidence>
<evidence type="ECO:0000259" key="22">
    <source>
        <dbReference type="PROSITE" id="PS51384"/>
    </source>
</evidence>
<dbReference type="Gene3D" id="2.40.30.10">
    <property type="entry name" value="Translation factors"/>
    <property type="match status" value="1"/>
</dbReference>
<feature type="repeat" description="RCC1" evidence="20">
    <location>
        <begin position="215"/>
        <end position="269"/>
    </location>
</feature>
<dbReference type="PROSITE" id="PS50012">
    <property type="entry name" value="RCC1_3"/>
    <property type="match status" value="5"/>
</dbReference>
<dbReference type="CDD" id="cd06207">
    <property type="entry name" value="CyPoR_like"/>
    <property type="match status" value="1"/>
</dbReference>
<evidence type="ECO:0000256" key="1">
    <source>
        <dbReference type="ARBA" id="ARBA00001917"/>
    </source>
</evidence>
<keyword evidence="12" id="KW-0521">NADP</keyword>
<evidence type="ECO:0000313" key="23">
    <source>
        <dbReference type="EMBL" id="CRG84512.1"/>
    </source>
</evidence>
<comment type="pathway">
    <text evidence="3">Sulfur metabolism; hydrogen sulfide biosynthesis; hydrogen sulfide from sulfite (NADPH route): step 1/1.</text>
</comment>
<dbReference type="Gene3D" id="3.40.920.10">
    <property type="entry name" value="Pyruvate-ferredoxin oxidoreductase, PFOR, domain III"/>
    <property type="match status" value="1"/>
</dbReference>
<dbReference type="InterPro" id="IPR000408">
    <property type="entry name" value="Reg_chr_condens"/>
</dbReference>
<evidence type="ECO:0000256" key="10">
    <source>
        <dbReference type="ARBA" id="ARBA00022737"/>
    </source>
</evidence>
<feature type="compositionally biased region" description="Polar residues" evidence="21">
    <location>
        <begin position="17"/>
        <end position="27"/>
    </location>
</feature>
<comment type="catalytic activity">
    <reaction evidence="18">
        <text>hydrogen sulfide + 3 NADP(+) + 3 H2O = sulfite + 3 NADPH + 4 H(+)</text>
        <dbReference type="Rhea" id="RHEA:13801"/>
        <dbReference type="ChEBI" id="CHEBI:15377"/>
        <dbReference type="ChEBI" id="CHEBI:15378"/>
        <dbReference type="ChEBI" id="CHEBI:17359"/>
        <dbReference type="ChEBI" id="CHEBI:29919"/>
        <dbReference type="ChEBI" id="CHEBI:57783"/>
        <dbReference type="ChEBI" id="CHEBI:58349"/>
        <dbReference type="EC" id="1.8.1.2"/>
    </reaction>
</comment>
<dbReference type="EC" id="1.8.1.2" evidence="4"/>
<evidence type="ECO:0000256" key="15">
    <source>
        <dbReference type="ARBA" id="ARBA00023004"/>
    </source>
</evidence>
<dbReference type="GO" id="GO:0010181">
    <property type="term" value="F:FMN binding"/>
    <property type="evidence" value="ECO:0007669"/>
    <property type="project" value="TreeGrafter"/>
</dbReference>
<dbReference type="InterPro" id="IPR017938">
    <property type="entry name" value="Riboflavin_synthase-like_b-brl"/>
</dbReference>
<feature type="region of interest" description="Disordered" evidence="21">
    <location>
        <begin position="1"/>
        <end position="57"/>
    </location>
</feature>
<dbReference type="FunFam" id="3.40.50.920:FF:000007">
    <property type="entry name" value="Pyruvate:ferredoxin (Flavodoxin) oxidoreductase"/>
    <property type="match status" value="1"/>
</dbReference>
<dbReference type="GO" id="GO:0046872">
    <property type="term" value="F:metal ion binding"/>
    <property type="evidence" value="ECO:0007669"/>
    <property type="project" value="UniProtKB-KW"/>
</dbReference>
<keyword evidence="16" id="KW-0411">Iron-sulfur</keyword>
<evidence type="ECO:0000256" key="8">
    <source>
        <dbReference type="ARBA" id="ARBA00022643"/>
    </source>
</evidence>
<gene>
    <name evidence="23" type="ORF">PISL3812_01792</name>
</gene>
<dbReference type="InterPro" id="IPR003097">
    <property type="entry name" value="CysJ-like_FAD-binding"/>
</dbReference>
<dbReference type="PROSITE" id="PS51384">
    <property type="entry name" value="FAD_FR"/>
    <property type="match status" value="1"/>
</dbReference>
<dbReference type="Gene3D" id="3.40.50.970">
    <property type="match status" value="1"/>
</dbReference>
<dbReference type="FunFam" id="3.40.50.80:FF:000011">
    <property type="entry name" value="Sulfite reductase flavoprotein component"/>
    <property type="match status" value="1"/>
</dbReference>
<evidence type="ECO:0000256" key="13">
    <source>
        <dbReference type="ARBA" id="ARBA00022982"/>
    </source>
</evidence>
<comment type="function">
    <text evidence="19">This enzyme catalyzes the 6-electron reduction of sulfite to sulfide. This is one of several activities required for the biosynthesis of L-cysteine from sulfate.</text>
</comment>
<dbReference type="Pfam" id="PF25390">
    <property type="entry name" value="WD40_RLD"/>
    <property type="match status" value="1"/>
</dbReference>
<dbReference type="SUPFAM" id="SSF52343">
    <property type="entry name" value="Ferredoxin reductase-like, C-terminal NADP-linked domain"/>
    <property type="match status" value="1"/>
</dbReference>
<feature type="repeat" description="RCC1" evidence="20">
    <location>
        <begin position="64"/>
        <end position="120"/>
    </location>
</feature>
<evidence type="ECO:0000256" key="16">
    <source>
        <dbReference type="ARBA" id="ARBA00023014"/>
    </source>
</evidence>
<dbReference type="Pfam" id="PF00415">
    <property type="entry name" value="RCC1"/>
    <property type="match status" value="1"/>
</dbReference>
<dbReference type="Gene3D" id="1.20.990.10">
    <property type="entry name" value="NADPH-cytochrome p450 Reductase, Chain A, domain 3"/>
    <property type="match status" value="1"/>
</dbReference>
<dbReference type="GO" id="GO:0005829">
    <property type="term" value="C:cytosol"/>
    <property type="evidence" value="ECO:0007669"/>
    <property type="project" value="TreeGrafter"/>
</dbReference>
<keyword evidence="9" id="KW-0479">Metal-binding</keyword>
<feature type="compositionally biased region" description="Basic residues" evidence="21">
    <location>
        <begin position="1"/>
        <end position="14"/>
    </location>
</feature>
<feature type="repeat" description="RCC1" evidence="20">
    <location>
        <begin position="327"/>
        <end position="392"/>
    </location>
</feature>
<dbReference type="FunFam" id="1.20.990.10:FF:000010">
    <property type="entry name" value="Sulfite reductase [NADPH] flavoprotein component"/>
    <property type="match status" value="1"/>
</dbReference>
<evidence type="ECO:0000256" key="18">
    <source>
        <dbReference type="ARBA" id="ARBA00052219"/>
    </source>
</evidence>
<dbReference type="InterPro" id="IPR001433">
    <property type="entry name" value="OxRdtase_FAD/NAD-bd"/>
</dbReference>
<evidence type="ECO:0000256" key="11">
    <source>
        <dbReference type="ARBA" id="ARBA00022827"/>
    </source>
</evidence>
<dbReference type="Gene3D" id="3.40.50.920">
    <property type="match status" value="1"/>
</dbReference>
<dbReference type="Gene3D" id="3.40.50.80">
    <property type="entry name" value="Nucleotide-binding domain of ferredoxin-NADP reductase (FNR) module"/>
    <property type="match status" value="1"/>
</dbReference>
<accession>A0A0U1LN27</accession>